<feature type="region of interest" description="Disordered" evidence="1">
    <location>
        <begin position="118"/>
        <end position="146"/>
    </location>
</feature>
<dbReference type="VEuPathDB" id="FungiDB:MMYC01_203486"/>
<keyword evidence="2" id="KW-0472">Membrane</keyword>
<evidence type="ECO:0000256" key="2">
    <source>
        <dbReference type="SAM" id="Phobius"/>
    </source>
</evidence>
<dbReference type="AlphaFoldDB" id="A0A175W4C7"/>
<evidence type="ECO:0000313" key="4">
    <source>
        <dbReference type="Proteomes" id="UP000078237"/>
    </source>
</evidence>
<organism evidence="3 4">
    <name type="scientific">Madurella mycetomatis</name>
    <dbReference type="NCBI Taxonomy" id="100816"/>
    <lineage>
        <taxon>Eukaryota</taxon>
        <taxon>Fungi</taxon>
        <taxon>Dikarya</taxon>
        <taxon>Ascomycota</taxon>
        <taxon>Pezizomycotina</taxon>
        <taxon>Sordariomycetes</taxon>
        <taxon>Sordariomycetidae</taxon>
        <taxon>Sordariales</taxon>
        <taxon>Sordariales incertae sedis</taxon>
        <taxon>Madurella</taxon>
    </lineage>
</organism>
<keyword evidence="2" id="KW-0812">Transmembrane</keyword>
<dbReference type="STRING" id="100816.A0A175W4C7"/>
<dbReference type="Proteomes" id="UP000078237">
    <property type="component" value="Unassembled WGS sequence"/>
</dbReference>
<protein>
    <submittedName>
        <fullName evidence="3">Electron transport complex subunit C</fullName>
    </submittedName>
</protein>
<proteinExistence type="predicted"/>
<accession>A0A175W4C7</accession>
<gene>
    <name evidence="3" type="ORF">MMYC01_203486</name>
</gene>
<reference evidence="3 4" key="1">
    <citation type="journal article" date="2016" name="Genome Announc.">
        <title>Genome Sequence of Madurella mycetomatis mm55, Isolated from a Human Mycetoma Case in Sudan.</title>
        <authorList>
            <person name="Smit S."/>
            <person name="Derks M.F."/>
            <person name="Bervoets S."/>
            <person name="Fahal A."/>
            <person name="van Leeuwen W."/>
            <person name="van Belkum A."/>
            <person name="van de Sande W.W."/>
        </authorList>
    </citation>
    <scope>NUCLEOTIDE SEQUENCE [LARGE SCALE GENOMIC DNA]</scope>
    <source>
        <strain evidence="4">mm55</strain>
    </source>
</reference>
<comment type="caution">
    <text evidence="3">The sequence shown here is derived from an EMBL/GenBank/DDBJ whole genome shotgun (WGS) entry which is preliminary data.</text>
</comment>
<feature type="transmembrane region" description="Helical" evidence="2">
    <location>
        <begin position="12"/>
        <end position="33"/>
    </location>
</feature>
<keyword evidence="4" id="KW-1185">Reference proteome</keyword>
<dbReference type="OrthoDB" id="5427070at2759"/>
<evidence type="ECO:0000256" key="1">
    <source>
        <dbReference type="SAM" id="MobiDB-lite"/>
    </source>
</evidence>
<sequence length="146" mass="16436">MGATFSVVKTLIVPAVISLILFVVTTYAVIPLWQRYRNRYSQYLPLETISSQTLSLRARMQGAMARFMTPSAWRARVSDHLVVAERSSFDSDEGEELDEVDESAVRRVLDRRRDNDAIDSTGRLSRDLEEGFMDDSDEDSGGAVGR</sequence>
<dbReference type="EMBL" id="LCTW02000120">
    <property type="protein sequence ID" value="KXX78435.1"/>
    <property type="molecule type" value="Genomic_DNA"/>
</dbReference>
<keyword evidence="2" id="KW-1133">Transmembrane helix</keyword>
<evidence type="ECO:0000313" key="3">
    <source>
        <dbReference type="EMBL" id="KXX78435.1"/>
    </source>
</evidence>
<name>A0A175W4C7_9PEZI</name>
<feature type="compositionally biased region" description="Acidic residues" evidence="1">
    <location>
        <begin position="130"/>
        <end position="140"/>
    </location>
</feature>